<accession>A0AAN8I603</accession>
<organism evidence="2 3">
    <name type="scientific">Knufia fluminis</name>
    <dbReference type="NCBI Taxonomy" id="191047"/>
    <lineage>
        <taxon>Eukaryota</taxon>
        <taxon>Fungi</taxon>
        <taxon>Dikarya</taxon>
        <taxon>Ascomycota</taxon>
        <taxon>Pezizomycotina</taxon>
        <taxon>Eurotiomycetes</taxon>
        <taxon>Chaetothyriomycetidae</taxon>
        <taxon>Chaetothyriales</taxon>
        <taxon>Trichomeriaceae</taxon>
        <taxon>Knufia</taxon>
    </lineage>
</organism>
<protein>
    <submittedName>
        <fullName evidence="2">Uncharacterized protein</fullName>
    </submittedName>
</protein>
<proteinExistence type="predicted"/>
<keyword evidence="3" id="KW-1185">Reference proteome</keyword>
<reference evidence="2 3" key="1">
    <citation type="submission" date="2022-12" db="EMBL/GenBank/DDBJ databases">
        <title>Genomic features and morphological characterization of a novel Knufia sp. strain isolated from spacecraft assembly facility.</title>
        <authorList>
            <person name="Teixeira M."/>
            <person name="Chander A.M."/>
            <person name="Stajich J.E."/>
            <person name="Venkateswaran K."/>
        </authorList>
    </citation>
    <scope>NUCLEOTIDE SEQUENCE [LARGE SCALE GENOMIC DNA]</scope>
    <source>
        <strain evidence="2 3">FJI-L2-BK-P2</strain>
    </source>
</reference>
<evidence type="ECO:0000256" key="1">
    <source>
        <dbReference type="SAM" id="MobiDB-lite"/>
    </source>
</evidence>
<dbReference type="EMBL" id="JAKLMC020000010">
    <property type="protein sequence ID" value="KAK5953839.1"/>
    <property type="molecule type" value="Genomic_DNA"/>
</dbReference>
<sequence length="142" mass="16038">MTSSPNPTSVSSKSTSAPRERIHAFQDPTTRILYVLPRDTELGQRYAQLTSKAEQAVFMAEHGRNTGTVPAQATKGEGMSEEAKAHIADYKKKGYIAYRNEQGDWVVSREEADRNRRKAHEAWRRGGDVGLLEYERRLRDGT</sequence>
<dbReference type="AlphaFoldDB" id="A0AAN8I603"/>
<dbReference type="Proteomes" id="UP001316803">
    <property type="component" value="Unassembled WGS sequence"/>
</dbReference>
<comment type="caution">
    <text evidence="2">The sequence shown here is derived from an EMBL/GenBank/DDBJ whole genome shotgun (WGS) entry which is preliminary data.</text>
</comment>
<feature type="region of interest" description="Disordered" evidence="1">
    <location>
        <begin position="1"/>
        <end position="27"/>
    </location>
</feature>
<evidence type="ECO:0000313" key="3">
    <source>
        <dbReference type="Proteomes" id="UP001316803"/>
    </source>
</evidence>
<feature type="compositionally biased region" description="Low complexity" evidence="1">
    <location>
        <begin position="1"/>
        <end position="17"/>
    </location>
</feature>
<name>A0AAN8I603_9EURO</name>
<evidence type="ECO:0000313" key="2">
    <source>
        <dbReference type="EMBL" id="KAK5953839.1"/>
    </source>
</evidence>
<gene>
    <name evidence="2" type="ORF">OHC33_005109</name>
</gene>